<evidence type="ECO:0000256" key="6">
    <source>
        <dbReference type="HAMAP-Rule" id="MF_01161"/>
    </source>
</evidence>
<dbReference type="GO" id="GO:0005524">
    <property type="term" value="F:ATP binding"/>
    <property type="evidence" value="ECO:0007669"/>
    <property type="project" value="UniProtKB-UniRule"/>
</dbReference>
<dbReference type="EC" id="6.3.4.19" evidence="6"/>
<protein>
    <recommendedName>
        <fullName evidence="6">tRNA(Ile)-lysidine synthase</fullName>
        <ecNumber evidence="6">6.3.4.19</ecNumber>
    </recommendedName>
    <alternativeName>
        <fullName evidence="6">tRNA(Ile)-2-lysyl-cytidine synthase</fullName>
    </alternativeName>
    <alternativeName>
        <fullName evidence="6">tRNA(Ile)-lysidine synthetase</fullName>
    </alternativeName>
</protein>
<dbReference type="HOGENOM" id="CLU_018869_3_2_5"/>
<evidence type="ECO:0000256" key="1">
    <source>
        <dbReference type="ARBA" id="ARBA00022598"/>
    </source>
</evidence>
<dbReference type="RefSeq" id="WP_012177787.1">
    <property type="nucleotide sequence ID" value="NC_009952.1"/>
</dbReference>
<keyword evidence="1 6" id="KW-0436">Ligase</keyword>
<dbReference type="SUPFAM" id="SSF52402">
    <property type="entry name" value="Adenine nucleotide alpha hydrolases-like"/>
    <property type="match status" value="1"/>
</dbReference>
<comment type="similarity">
    <text evidence="6">Belongs to the tRNA(Ile)-lysidine synthase family.</text>
</comment>
<dbReference type="eggNOG" id="COG0037">
    <property type="taxonomic scope" value="Bacteria"/>
</dbReference>
<comment type="catalytic activity">
    <reaction evidence="5 6">
        <text>cytidine(34) in tRNA(Ile2) + L-lysine + ATP = lysidine(34) in tRNA(Ile2) + AMP + diphosphate + H(+)</text>
        <dbReference type="Rhea" id="RHEA:43744"/>
        <dbReference type="Rhea" id="RHEA-COMP:10625"/>
        <dbReference type="Rhea" id="RHEA-COMP:10670"/>
        <dbReference type="ChEBI" id="CHEBI:15378"/>
        <dbReference type="ChEBI" id="CHEBI:30616"/>
        <dbReference type="ChEBI" id="CHEBI:32551"/>
        <dbReference type="ChEBI" id="CHEBI:33019"/>
        <dbReference type="ChEBI" id="CHEBI:82748"/>
        <dbReference type="ChEBI" id="CHEBI:83665"/>
        <dbReference type="ChEBI" id="CHEBI:456215"/>
        <dbReference type="EC" id="6.3.4.19"/>
    </reaction>
</comment>
<keyword evidence="6" id="KW-0963">Cytoplasm</keyword>
<reference evidence="9" key="1">
    <citation type="journal article" date="2010" name="ISME J.">
        <title>The complete genome sequence of the algal symbiont Dinoroseobacter shibae: a hitchhiker's guide to life in the sea.</title>
        <authorList>
            <person name="Wagner-Dobler I."/>
            <person name="Ballhausen B."/>
            <person name="Berger M."/>
            <person name="Brinkhoff T."/>
            <person name="Buchholz I."/>
            <person name="Bunk B."/>
            <person name="Cypionka H."/>
            <person name="Daniel R."/>
            <person name="Drepper T."/>
            <person name="Gerdts G."/>
            <person name="Hahnke S."/>
            <person name="Han C."/>
            <person name="Jahn D."/>
            <person name="Kalhoefer D."/>
            <person name="Kiss H."/>
            <person name="Klenk H.P."/>
            <person name="Kyrpides N."/>
            <person name="Liebl W."/>
            <person name="Liesegang H."/>
            <person name="Meincke L."/>
            <person name="Pati A."/>
            <person name="Petersen J."/>
            <person name="Piekarski T."/>
            <person name="Pommerenke C."/>
            <person name="Pradella S."/>
            <person name="Pukall R."/>
            <person name="Rabus R."/>
            <person name="Stackebrandt E."/>
            <person name="Thole S."/>
            <person name="Thompson L."/>
            <person name="Tielen P."/>
            <person name="Tomasch J."/>
            <person name="von Jan M."/>
            <person name="Wanphrut N."/>
            <person name="Wichels A."/>
            <person name="Zech H."/>
            <person name="Simon M."/>
        </authorList>
    </citation>
    <scope>NUCLEOTIDE SEQUENCE [LARGE SCALE GENOMIC DNA]</scope>
    <source>
        <strain evidence="9">DSM 16493 / NCIMB 14021 / DFL 12</strain>
    </source>
</reference>
<proteinExistence type="inferred from homology"/>
<keyword evidence="2 6" id="KW-0819">tRNA processing</keyword>
<dbReference type="InterPro" id="IPR012795">
    <property type="entry name" value="tRNA_Ile_lys_synt_N"/>
</dbReference>
<evidence type="ECO:0000256" key="4">
    <source>
        <dbReference type="ARBA" id="ARBA00022840"/>
    </source>
</evidence>
<evidence type="ECO:0000313" key="9">
    <source>
        <dbReference type="Proteomes" id="UP000006833"/>
    </source>
</evidence>
<organism evidence="8 9">
    <name type="scientific">Dinoroseobacter shibae (strain DSM 16493 / NCIMB 14021 / DFL 12)</name>
    <dbReference type="NCBI Taxonomy" id="398580"/>
    <lineage>
        <taxon>Bacteria</taxon>
        <taxon>Pseudomonadati</taxon>
        <taxon>Pseudomonadota</taxon>
        <taxon>Alphaproteobacteria</taxon>
        <taxon>Rhodobacterales</taxon>
        <taxon>Roseobacteraceae</taxon>
        <taxon>Dinoroseobacter</taxon>
    </lineage>
</organism>
<evidence type="ECO:0000313" key="8">
    <source>
        <dbReference type="EMBL" id="ABV92856.1"/>
    </source>
</evidence>
<evidence type="ECO:0000256" key="2">
    <source>
        <dbReference type="ARBA" id="ARBA00022694"/>
    </source>
</evidence>
<dbReference type="NCBIfam" id="TIGR02432">
    <property type="entry name" value="lysidine_TilS_N"/>
    <property type="match status" value="1"/>
</dbReference>
<dbReference type="KEGG" id="dsh:Dshi_1114"/>
<dbReference type="GO" id="GO:0006400">
    <property type="term" value="P:tRNA modification"/>
    <property type="evidence" value="ECO:0007669"/>
    <property type="project" value="UniProtKB-UniRule"/>
</dbReference>
<dbReference type="GO" id="GO:0032267">
    <property type="term" value="F:tRNA(Ile)-lysidine synthase activity"/>
    <property type="evidence" value="ECO:0007669"/>
    <property type="project" value="UniProtKB-EC"/>
</dbReference>
<dbReference type="InterPro" id="IPR011063">
    <property type="entry name" value="TilS/TtcA_N"/>
</dbReference>
<dbReference type="CDD" id="cd01992">
    <property type="entry name" value="TilS_N"/>
    <property type="match status" value="1"/>
</dbReference>
<dbReference type="GO" id="GO:0005737">
    <property type="term" value="C:cytoplasm"/>
    <property type="evidence" value="ECO:0007669"/>
    <property type="project" value="UniProtKB-SubCell"/>
</dbReference>
<evidence type="ECO:0000259" key="7">
    <source>
        <dbReference type="Pfam" id="PF01171"/>
    </source>
</evidence>
<dbReference type="STRING" id="398580.Dshi_1114"/>
<keyword evidence="9" id="KW-1185">Reference proteome</keyword>
<dbReference type="Pfam" id="PF01171">
    <property type="entry name" value="ATP_bind_3"/>
    <property type="match status" value="1"/>
</dbReference>
<sequence length="417" mass="44361">MTDPAAPGQALAEAMQRWVPDARRIGVAMSGGGDSMALLHLLADWAAQSGAELRAASVDHGLRPEAADEIALAAKTCAALGIPHDSLTWDEAPAGNLQAAARDARYRLLSDWAQAQGCAVVCLGHTQDDQAETVLLRLLRGSGVDGLAAMRPRTLRAGTVWLRPLLAVSRAALRADLTARGVAWAEDPSNADLRFDRVRVRQAMAALDLPVARLADTAQAMARAQEALGRRAAEAAQAGAVRFEDGDILLTADALSALDAETRLRLLAEALRWVAGAAYRPRLSALTGVWDGLEAGQGATLHGCRLLAGVSAWRVCREYRAVAALEVPAGALWDGRWQLRLAKDETRPDVTVRALGQAGLGQITRPDPGPPHPSLMSTPALWRGDEVLSVPRLNWGLSSRVDRQPEPASFISGLIPH</sequence>
<evidence type="ECO:0000256" key="5">
    <source>
        <dbReference type="ARBA" id="ARBA00048539"/>
    </source>
</evidence>
<dbReference type="PANTHER" id="PTHR43033:SF1">
    <property type="entry name" value="TRNA(ILE)-LYSIDINE SYNTHASE-RELATED"/>
    <property type="match status" value="1"/>
</dbReference>
<feature type="binding site" evidence="6">
    <location>
        <begin position="30"/>
        <end position="35"/>
    </location>
    <ligand>
        <name>ATP</name>
        <dbReference type="ChEBI" id="CHEBI:30616"/>
    </ligand>
</feature>
<feature type="domain" description="tRNA(Ile)-lysidine/2-thiocytidine synthase N-terminal" evidence="7">
    <location>
        <begin position="25"/>
        <end position="202"/>
    </location>
</feature>
<dbReference type="Proteomes" id="UP000006833">
    <property type="component" value="Chromosome"/>
</dbReference>
<dbReference type="PANTHER" id="PTHR43033">
    <property type="entry name" value="TRNA(ILE)-LYSIDINE SYNTHASE-RELATED"/>
    <property type="match status" value="1"/>
</dbReference>
<dbReference type="Gene3D" id="3.40.50.620">
    <property type="entry name" value="HUPs"/>
    <property type="match status" value="1"/>
</dbReference>
<comment type="function">
    <text evidence="6">Ligates lysine onto the cytidine present at position 34 of the AUA codon-specific tRNA(Ile) that contains the anticodon CAU, in an ATP-dependent manner. Cytidine is converted to lysidine, thus changing the amino acid specificity of the tRNA from methionine to isoleucine.</text>
</comment>
<comment type="domain">
    <text evidence="6">The N-terminal region contains the highly conserved SGGXDS motif, predicted to be a P-loop motif involved in ATP binding.</text>
</comment>
<dbReference type="EMBL" id="CP000830">
    <property type="protein sequence ID" value="ABV92856.1"/>
    <property type="molecule type" value="Genomic_DNA"/>
</dbReference>
<dbReference type="AlphaFoldDB" id="A8LHQ9"/>
<keyword evidence="4 6" id="KW-0067">ATP-binding</keyword>
<dbReference type="HAMAP" id="MF_01161">
    <property type="entry name" value="tRNA_Ile_lys_synt"/>
    <property type="match status" value="1"/>
</dbReference>
<gene>
    <name evidence="6 8" type="primary">tilS</name>
    <name evidence="8" type="ordered locus">Dshi_1114</name>
</gene>
<dbReference type="InterPro" id="IPR014729">
    <property type="entry name" value="Rossmann-like_a/b/a_fold"/>
</dbReference>
<dbReference type="InterPro" id="IPR012094">
    <property type="entry name" value="tRNA_Ile_lys_synt"/>
</dbReference>
<name>A8LHQ9_DINSH</name>
<keyword evidence="3 6" id="KW-0547">Nucleotide-binding</keyword>
<evidence type="ECO:0000256" key="3">
    <source>
        <dbReference type="ARBA" id="ARBA00022741"/>
    </source>
</evidence>
<accession>A8LHQ9</accession>
<dbReference type="OrthoDB" id="9807403at2"/>
<comment type="subcellular location">
    <subcellularLocation>
        <location evidence="6">Cytoplasm</location>
    </subcellularLocation>
</comment>